<comment type="caution">
    <text evidence="1">The sequence shown here is derived from an EMBL/GenBank/DDBJ whole genome shotgun (WGS) entry which is preliminary data.</text>
</comment>
<dbReference type="RefSeq" id="WP_104742199.1">
    <property type="nucleotide sequence ID" value="NZ_FZNF01000021.1"/>
</dbReference>
<organism evidence="1 2">
    <name type="scientific">Helicobacter trogontum</name>
    <dbReference type="NCBI Taxonomy" id="50960"/>
    <lineage>
        <taxon>Bacteria</taxon>
        <taxon>Pseudomonadati</taxon>
        <taxon>Campylobacterota</taxon>
        <taxon>Epsilonproteobacteria</taxon>
        <taxon>Campylobacterales</taxon>
        <taxon>Helicobacteraceae</taxon>
        <taxon>Helicobacter</taxon>
    </lineage>
</organism>
<dbReference type="Proteomes" id="UP000029861">
    <property type="component" value="Unassembled WGS sequence"/>
</dbReference>
<evidence type="ECO:0000313" key="2">
    <source>
        <dbReference type="Proteomes" id="UP000029861"/>
    </source>
</evidence>
<proteinExistence type="predicted"/>
<name>A0A4U8T5B5_9HELI</name>
<reference evidence="1 2" key="1">
    <citation type="journal article" date="2014" name="Genome Announc.">
        <title>Draft genome sequences of eight enterohepatic helicobacter species isolated from both laboratory and wild rodents.</title>
        <authorList>
            <person name="Sheh A."/>
            <person name="Shen Z."/>
            <person name="Fox J.G."/>
        </authorList>
    </citation>
    <scope>NUCLEOTIDE SEQUENCE [LARGE SCALE GENOMIC DNA]</scope>
    <source>
        <strain evidence="1 2">ATCC 49310</strain>
    </source>
</reference>
<dbReference type="AlphaFoldDB" id="A0A4U8T5B5"/>
<accession>A0A4U8T5B5</accession>
<evidence type="ECO:0000313" key="1">
    <source>
        <dbReference type="EMBL" id="TLD94643.1"/>
    </source>
</evidence>
<protein>
    <submittedName>
        <fullName evidence="1">Uncharacterized protein</fullName>
    </submittedName>
</protein>
<sequence length="306" mass="34215">MNEIKNTEHLNKKDKENLQDFFEKYSLAWHIAKEFERLQDKTRLEQQAEKAKEKLAEISTSVDVVAEYNKPKSTSVIRTLKTSIFEVSDMIRVFTKPVGHFVNIYDGFVEYKKTGDTIKVVTKIGSNIASGSIMIAGGYASFKAAVAAGAASSVFLTPIGGAIVGIAVFVAGIGTSYWISDNFGTALNAGANGVVDYIRETDFTFSPNSIEYNKLDATSTTQLINTAHCHQTFETRNRQKFLRYGLGNTHKKQIFINNINVTDKLYPNDRILPQNVLQMTRLNVIDKLTPEQLKKVSDTIEQLRGR</sequence>
<dbReference type="EMBL" id="JRPK02000059">
    <property type="protein sequence ID" value="TLD94643.1"/>
    <property type="molecule type" value="Genomic_DNA"/>
</dbReference>
<gene>
    <name evidence="1" type="ORF">LS80_010000</name>
</gene>